<dbReference type="RefSeq" id="WP_026357442.1">
    <property type="nucleotide sequence ID" value="NZ_BJXC01000003.1"/>
</dbReference>
<dbReference type="GeneID" id="84649415"/>
<protein>
    <recommendedName>
        <fullName evidence="4">SH3b domain-containing protein</fullName>
    </recommendedName>
</protein>
<dbReference type="Proteomes" id="UP000321245">
    <property type="component" value="Unassembled WGS sequence"/>
</dbReference>
<keyword evidence="3" id="KW-1185">Reference proteome</keyword>
<evidence type="ECO:0008006" key="4">
    <source>
        <dbReference type="Google" id="ProtNLM"/>
    </source>
</evidence>
<evidence type="ECO:0000313" key="2">
    <source>
        <dbReference type="EMBL" id="GEM50835.1"/>
    </source>
</evidence>
<evidence type="ECO:0000313" key="3">
    <source>
        <dbReference type="Proteomes" id="UP000321245"/>
    </source>
</evidence>
<keyword evidence="1" id="KW-0732">Signal</keyword>
<sequence>MKKSLFLCFIVFSSYVFSQTDYYVTAPSGLIVRDKPNGKRIGKIPYGSSVKVENKLAPYSVVDNGKNIEGNWVKIAGNNFQVLVDDDLTFPIDTNKYYAFDGFLTSKEEFIHQNERIIAKYPALKDYYLATSFDVFAIKGDFFGDTIEDDLFRMIDPKGNVRIMILNHQKNGSQIYGLGGTKDPFEIEDYSLPILYKVSKGTPLWSNYEEDFRAFKDVPKNEIVKLNYDAFYIHESEACGGGFIFWKNNKWNWLQQE</sequence>
<dbReference type="Gene3D" id="2.30.30.40">
    <property type="entry name" value="SH3 Domains"/>
    <property type="match status" value="1"/>
</dbReference>
<feature type="chain" id="PRO_5021885007" description="SH3b domain-containing protein" evidence="1">
    <location>
        <begin position="19"/>
        <end position="257"/>
    </location>
</feature>
<dbReference type="AlphaFoldDB" id="A0A511NDE9"/>
<reference evidence="2 3" key="1">
    <citation type="submission" date="2019-07" db="EMBL/GenBank/DDBJ databases">
        <title>Whole genome shotgun sequence of Empedobacter brevis NBRC 14943.</title>
        <authorList>
            <person name="Hosoyama A."/>
            <person name="Uohara A."/>
            <person name="Ohji S."/>
            <person name="Ichikawa N."/>
        </authorList>
    </citation>
    <scope>NUCLEOTIDE SEQUENCE [LARGE SCALE GENOMIC DNA]</scope>
    <source>
        <strain evidence="2 3">NBRC 14943</strain>
    </source>
</reference>
<organism evidence="2 3">
    <name type="scientific">Empedobacter brevis NBRC 14943 = ATCC 43319</name>
    <dbReference type="NCBI Taxonomy" id="1218108"/>
    <lineage>
        <taxon>Bacteria</taxon>
        <taxon>Pseudomonadati</taxon>
        <taxon>Bacteroidota</taxon>
        <taxon>Flavobacteriia</taxon>
        <taxon>Flavobacteriales</taxon>
        <taxon>Weeksellaceae</taxon>
        <taxon>Empedobacter</taxon>
    </lineage>
</organism>
<accession>A0A511NDE9</accession>
<evidence type="ECO:0000256" key="1">
    <source>
        <dbReference type="SAM" id="SignalP"/>
    </source>
</evidence>
<gene>
    <name evidence="2" type="ORF">EB1_06250</name>
</gene>
<dbReference type="EMBL" id="BJXC01000003">
    <property type="protein sequence ID" value="GEM50835.1"/>
    <property type="molecule type" value="Genomic_DNA"/>
</dbReference>
<dbReference type="STRING" id="1218108.GCA_000382425_01201"/>
<feature type="signal peptide" evidence="1">
    <location>
        <begin position="1"/>
        <end position="18"/>
    </location>
</feature>
<comment type="caution">
    <text evidence="2">The sequence shown here is derived from an EMBL/GenBank/DDBJ whole genome shotgun (WGS) entry which is preliminary data.</text>
</comment>
<proteinExistence type="predicted"/>
<name>A0A511NDE9_9FLAO</name>
<dbReference type="OrthoDB" id="788866at2"/>